<feature type="region of interest" description="Disordered" evidence="1">
    <location>
        <begin position="84"/>
        <end position="115"/>
    </location>
</feature>
<reference evidence="3 4" key="1">
    <citation type="submission" date="2024-11" db="EMBL/GenBank/DDBJ databases">
        <title>Chromosome-level genome assembly of Eucalyptus globulus Labill. provides insights into its genome evolution.</title>
        <authorList>
            <person name="Li X."/>
        </authorList>
    </citation>
    <scope>NUCLEOTIDE SEQUENCE [LARGE SCALE GENOMIC DNA]</scope>
    <source>
        <strain evidence="3">CL2024</strain>
        <tissue evidence="3">Fresh tender leaves</tissue>
    </source>
</reference>
<sequence length="115" mass="12567">MSGRIIVVILFFWALLTFVTPTLVHLSESSKLKLRLHALALISPFLMVLFAGENIDTEALRARKEFGFLKKPLASKPLDMARTKAPVPAAVPAPSPSPAPEPQPASLRVNRNQAQ</sequence>
<gene>
    <name evidence="3" type="ORF">ACJRO7_023509</name>
</gene>
<name>A0ABD3K395_EUCGL</name>
<dbReference type="Proteomes" id="UP001634007">
    <property type="component" value="Unassembled WGS sequence"/>
</dbReference>
<keyword evidence="2" id="KW-0472">Membrane</keyword>
<dbReference type="PANTHER" id="PTHR38396">
    <property type="entry name" value="TRANSMEMBRANE PROTEIN"/>
    <property type="match status" value="1"/>
</dbReference>
<keyword evidence="2" id="KW-0812">Transmembrane</keyword>
<keyword evidence="2" id="KW-1133">Transmembrane helix</keyword>
<organism evidence="3 4">
    <name type="scientific">Eucalyptus globulus</name>
    <name type="common">Tasmanian blue gum</name>
    <dbReference type="NCBI Taxonomy" id="34317"/>
    <lineage>
        <taxon>Eukaryota</taxon>
        <taxon>Viridiplantae</taxon>
        <taxon>Streptophyta</taxon>
        <taxon>Embryophyta</taxon>
        <taxon>Tracheophyta</taxon>
        <taxon>Spermatophyta</taxon>
        <taxon>Magnoliopsida</taxon>
        <taxon>eudicotyledons</taxon>
        <taxon>Gunneridae</taxon>
        <taxon>Pentapetalae</taxon>
        <taxon>rosids</taxon>
        <taxon>malvids</taxon>
        <taxon>Myrtales</taxon>
        <taxon>Myrtaceae</taxon>
        <taxon>Myrtoideae</taxon>
        <taxon>Eucalypteae</taxon>
        <taxon>Eucalyptus</taxon>
    </lineage>
</organism>
<proteinExistence type="predicted"/>
<evidence type="ECO:0000313" key="3">
    <source>
        <dbReference type="EMBL" id="KAL3734173.1"/>
    </source>
</evidence>
<evidence type="ECO:0000313" key="4">
    <source>
        <dbReference type="Proteomes" id="UP001634007"/>
    </source>
</evidence>
<keyword evidence="4" id="KW-1185">Reference proteome</keyword>
<feature type="transmembrane region" description="Helical" evidence="2">
    <location>
        <begin position="36"/>
        <end position="55"/>
    </location>
</feature>
<dbReference type="EMBL" id="JBJKBG010000006">
    <property type="protein sequence ID" value="KAL3734173.1"/>
    <property type="molecule type" value="Genomic_DNA"/>
</dbReference>
<dbReference type="PANTHER" id="PTHR38396:SF1">
    <property type="entry name" value="TRANSMEMBRANE PROTEIN"/>
    <property type="match status" value="1"/>
</dbReference>
<accession>A0ABD3K395</accession>
<dbReference type="AlphaFoldDB" id="A0ABD3K395"/>
<evidence type="ECO:0000256" key="1">
    <source>
        <dbReference type="SAM" id="MobiDB-lite"/>
    </source>
</evidence>
<evidence type="ECO:0000256" key="2">
    <source>
        <dbReference type="SAM" id="Phobius"/>
    </source>
</evidence>
<protein>
    <submittedName>
        <fullName evidence="3">Uncharacterized protein</fullName>
    </submittedName>
</protein>
<comment type="caution">
    <text evidence="3">The sequence shown here is derived from an EMBL/GenBank/DDBJ whole genome shotgun (WGS) entry which is preliminary data.</text>
</comment>
<feature type="compositionally biased region" description="Pro residues" evidence="1">
    <location>
        <begin position="89"/>
        <end position="103"/>
    </location>
</feature>